<accession>A0A2T3YWD4</accession>
<dbReference type="OrthoDB" id="4897830at2759"/>
<reference evidence="1 2" key="1">
    <citation type="submission" date="2016-07" db="EMBL/GenBank/DDBJ databases">
        <title>Multiple horizontal gene transfer events from other fungi enriched the ability of initially mycotrophic Trichoderma (Ascomycota) to feed on dead plant biomass.</title>
        <authorList>
            <consortium name="DOE Joint Genome Institute"/>
            <person name="Aerts A."/>
            <person name="Atanasova L."/>
            <person name="Chenthamara K."/>
            <person name="Zhang J."/>
            <person name="Grujic M."/>
            <person name="Henrissat B."/>
            <person name="Kuo A."/>
            <person name="Salamov A."/>
            <person name="Lipzen A."/>
            <person name="Labutti K."/>
            <person name="Barry K."/>
            <person name="Miao Y."/>
            <person name="Rahimi M.J."/>
            <person name="Shen Q."/>
            <person name="Grigoriev I.V."/>
            <person name="Kubicek C.P."/>
            <person name="Druzhinina I.S."/>
        </authorList>
    </citation>
    <scope>NUCLEOTIDE SEQUENCE [LARGE SCALE GENOMIC DNA]</scope>
    <source>
        <strain evidence="1 2">CBS 433.97</strain>
    </source>
</reference>
<gene>
    <name evidence="1" type="ORF">M441DRAFT_150131</name>
</gene>
<dbReference type="InterPro" id="IPR011990">
    <property type="entry name" value="TPR-like_helical_dom_sf"/>
</dbReference>
<proteinExistence type="predicted"/>
<dbReference type="SUPFAM" id="SSF48452">
    <property type="entry name" value="TPR-like"/>
    <property type="match status" value="1"/>
</dbReference>
<evidence type="ECO:0000313" key="1">
    <source>
        <dbReference type="EMBL" id="PTB36856.1"/>
    </source>
</evidence>
<keyword evidence="2" id="KW-1185">Reference proteome</keyword>
<protein>
    <submittedName>
        <fullName evidence="1">Uncharacterized protein</fullName>
    </submittedName>
</protein>
<sequence>MEDRSGWPLTEPSDPATEIFNRLFKPDEDDMRWIQGHIDKHLKACRRYLRANPPRTIEALDEANEARMLAVAEGMVNIEPKIKFYKAECYRRLRRWKDAYRMYEECVVDAKDVYWLEAMRRFCKTQMLKPRKDPWLRRIECSENLQEEYKHDGIDEMTPFRQGW</sequence>
<evidence type="ECO:0000313" key="2">
    <source>
        <dbReference type="Proteomes" id="UP000240493"/>
    </source>
</evidence>
<dbReference type="EMBL" id="KZ679269">
    <property type="protein sequence ID" value="PTB36856.1"/>
    <property type="molecule type" value="Genomic_DNA"/>
</dbReference>
<dbReference type="AlphaFoldDB" id="A0A2T3YWD4"/>
<name>A0A2T3YWD4_TRIA4</name>
<dbReference type="Proteomes" id="UP000240493">
    <property type="component" value="Unassembled WGS sequence"/>
</dbReference>
<organism evidence="1 2">
    <name type="scientific">Trichoderma asperellum (strain ATCC 204424 / CBS 433.97 / NBRC 101777)</name>
    <dbReference type="NCBI Taxonomy" id="1042311"/>
    <lineage>
        <taxon>Eukaryota</taxon>
        <taxon>Fungi</taxon>
        <taxon>Dikarya</taxon>
        <taxon>Ascomycota</taxon>
        <taxon>Pezizomycotina</taxon>
        <taxon>Sordariomycetes</taxon>
        <taxon>Hypocreomycetidae</taxon>
        <taxon>Hypocreales</taxon>
        <taxon>Hypocreaceae</taxon>
        <taxon>Trichoderma</taxon>
    </lineage>
</organism>